<name>A0A3M6UQL4_POCDA</name>
<evidence type="ECO:0000313" key="2">
    <source>
        <dbReference type="Proteomes" id="UP000275408"/>
    </source>
</evidence>
<organism evidence="1 2">
    <name type="scientific">Pocillopora damicornis</name>
    <name type="common">Cauliflower coral</name>
    <name type="synonym">Millepora damicornis</name>
    <dbReference type="NCBI Taxonomy" id="46731"/>
    <lineage>
        <taxon>Eukaryota</taxon>
        <taxon>Metazoa</taxon>
        <taxon>Cnidaria</taxon>
        <taxon>Anthozoa</taxon>
        <taxon>Hexacorallia</taxon>
        <taxon>Scleractinia</taxon>
        <taxon>Astrocoeniina</taxon>
        <taxon>Pocilloporidae</taxon>
        <taxon>Pocillopora</taxon>
    </lineage>
</organism>
<protein>
    <submittedName>
        <fullName evidence="1">Uncharacterized protein</fullName>
    </submittedName>
</protein>
<keyword evidence="2" id="KW-1185">Reference proteome</keyword>
<comment type="caution">
    <text evidence="1">The sequence shown here is derived from an EMBL/GenBank/DDBJ whole genome shotgun (WGS) entry which is preliminary data.</text>
</comment>
<dbReference type="Proteomes" id="UP000275408">
    <property type="component" value="Unassembled WGS sequence"/>
</dbReference>
<proteinExistence type="predicted"/>
<accession>A0A3M6UQL4</accession>
<evidence type="ECO:0000313" key="1">
    <source>
        <dbReference type="EMBL" id="RMX55921.1"/>
    </source>
</evidence>
<gene>
    <name evidence="1" type="ORF">pdam_00015637</name>
</gene>
<reference evidence="1 2" key="1">
    <citation type="journal article" date="2018" name="Sci. Rep.">
        <title>Comparative analysis of the Pocillopora damicornis genome highlights role of immune system in coral evolution.</title>
        <authorList>
            <person name="Cunning R."/>
            <person name="Bay R.A."/>
            <person name="Gillette P."/>
            <person name="Baker A.C."/>
            <person name="Traylor-Knowles N."/>
        </authorList>
    </citation>
    <scope>NUCLEOTIDE SEQUENCE [LARGE SCALE GENOMIC DNA]</scope>
    <source>
        <strain evidence="1">RSMAS</strain>
        <tissue evidence="1">Whole animal</tissue>
    </source>
</reference>
<dbReference type="EMBL" id="RCHS01000981">
    <property type="protein sequence ID" value="RMX55921.1"/>
    <property type="molecule type" value="Genomic_DNA"/>
</dbReference>
<dbReference type="OrthoDB" id="5977668at2759"/>
<sequence length="102" mass="11804">MGGIAVLAAIFGSEKATLEEDFRGYEFWPHLFVLRKQEKPGANFNSTTIRQWARRPLNGQDVFLVNRAYYDFGGYLEYTIRSAFEAMQEGWNSQLVIDIYDP</sequence>
<dbReference type="AlphaFoldDB" id="A0A3M6UQL4"/>